<dbReference type="PANTHER" id="PTHR46005">
    <property type="entry name" value="RHO GTPASE-ACTIVATING PROTEIN 190"/>
    <property type="match status" value="1"/>
</dbReference>
<keyword evidence="4" id="KW-1185">Reference proteome</keyword>
<dbReference type="OrthoDB" id="9994905at2759"/>
<dbReference type="InterPro" id="IPR051978">
    <property type="entry name" value="Rho-GAP_domain"/>
</dbReference>
<feature type="region of interest" description="Disordered" evidence="1">
    <location>
        <begin position="2091"/>
        <end position="2117"/>
    </location>
</feature>
<protein>
    <recommendedName>
        <fullName evidence="2">Rho GTPase-activating protein FF domain-containing protein</fullName>
    </recommendedName>
</protein>
<evidence type="ECO:0000313" key="3">
    <source>
        <dbReference type="EMBL" id="KAF5403845.1"/>
    </source>
</evidence>
<dbReference type="GO" id="GO:0050770">
    <property type="term" value="P:regulation of axonogenesis"/>
    <property type="evidence" value="ECO:0007669"/>
    <property type="project" value="TreeGrafter"/>
</dbReference>
<feature type="compositionally biased region" description="Polar residues" evidence="1">
    <location>
        <begin position="1351"/>
        <end position="1360"/>
    </location>
</feature>
<dbReference type="GO" id="GO:0005829">
    <property type="term" value="C:cytosol"/>
    <property type="evidence" value="ECO:0007669"/>
    <property type="project" value="TreeGrafter"/>
</dbReference>
<feature type="compositionally biased region" description="Low complexity" evidence="1">
    <location>
        <begin position="1338"/>
        <end position="1347"/>
    </location>
</feature>
<dbReference type="Gene3D" id="1.10.10.440">
    <property type="entry name" value="FF domain"/>
    <property type="match status" value="1"/>
</dbReference>
<dbReference type="PRINTS" id="PR00449">
    <property type="entry name" value="RASTRNSFRMNG"/>
</dbReference>
<feature type="region of interest" description="Disordered" evidence="1">
    <location>
        <begin position="1899"/>
        <end position="1918"/>
    </location>
</feature>
<dbReference type="GO" id="GO:0008361">
    <property type="term" value="P:regulation of cell size"/>
    <property type="evidence" value="ECO:0007669"/>
    <property type="project" value="TreeGrafter"/>
</dbReference>
<evidence type="ECO:0000313" key="4">
    <source>
        <dbReference type="Proteomes" id="UP000748531"/>
    </source>
</evidence>
<feature type="compositionally biased region" description="Polar residues" evidence="1">
    <location>
        <begin position="550"/>
        <end position="567"/>
    </location>
</feature>
<proteinExistence type="predicted"/>
<feature type="region of interest" description="Disordered" evidence="1">
    <location>
        <begin position="1327"/>
        <end position="1381"/>
    </location>
</feature>
<feature type="compositionally biased region" description="Polar residues" evidence="1">
    <location>
        <begin position="2091"/>
        <end position="2102"/>
    </location>
</feature>
<feature type="domain" description="Rho GTPase-activating protein FF" evidence="2">
    <location>
        <begin position="267"/>
        <end position="333"/>
    </location>
</feature>
<dbReference type="InterPro" id="IPR036517">
    <property type="entry name" value="FF_domain_sf"/>
</dbReference>
<accession>A0A8J4SS28</accession>
<feature type="compositionally biased region" description="Polar residues" evidence="1">
    <location>
        <begin position="1575"/>
        <end position="1597"/>
    </location>
</feature>
<organism evidence="3 4">
    <name type="scientific">Paragonimus heterotremus</name>
    <dbReference type="NCBI Taxonomy" id="100268"/>
    <lineage>
        <taxon>Eukaryota</taxon>
        <taxon>Metazoa</taxon>
        <taxon>Spiralia</taxon>
        <taxon>Lophotrochozoa</taxon>
        <taxon>Platyhelminthes</taxon>
        <taxon>Trematoda</taxon>
        <taxon>Digenea</taxon>
        <taxon>Plagiorchiida</taxon>
        <taxon>Troglotremata</taxon>
        <taxon>Troglotrematidae</taxon>
        <taxon>Paragonimus</taxon>
    </lineage>
</organism>
<comment type="caution">
    <text evidence="3">The sequence shown here is derived from an EMBL/GenBank/DDBJ whole genome shotgun (WGS) entry which is preliminary data.</text>
</comment>
<dbReference type="Proteomes" id="UP000748531">
    <property type="component" value="Unassembled WGS sequence"/>
</dbReference>
<gene>
    <name evidence="3" type="ORF">PHET_02429</name>
</gene>
<dbReference type="GO" id="GO:0005096">
    <property type="term" value="F:GTPase activator activity"/>
    <property type="evidence" value="ECO:0007669"/>
    <property type="project" value="TreeGrafter"/>
</dbReference>
<dbReference type="SUPFAM" id="SSF52540">
    <property type="entry name" value="P-loop containing nucleoside triphosphate hydrolases"/>
    <property type="match status" value="1"/>
</dbReference>
<dbReference type="Gene3D" id="3.40.50.300">
    <property type="entry name" value="P-loop containing nucleotide triphosphate hydrolases"/>
    <property type="match status" value="1"/>
</dbReference>
<feature type="region of interest" description="Disordered" evidence="1">
    <location>
        <begin position="550"/>
        <end position="574"/>
    </location>
</feature>
<feature type="compositionally biased region" description="Low complexity" evidence="1">
    <location>
        <begin position="1557"/>
        <end position="1568"/>
    </location>
</feature>
<name>A0A8J4SS28_9TREM</name>
<evidence type="ECO:0000259" key="2">
    <source>
        <dbReference type="Pfam" id="PF16512"/>
    </source>
</evidence>
<feature type="region of interest" description="Disordered" evidence="1">
    <location>
        <begin position="1536"/>
        <end position="1609"/>
    </location>
</feature>
<dbReference type="InterPro" id="IPR032835">
    <property type="entry name" value="RhoGAP-FF1"/>
</dbReference>
<dbReference type="InterPro" id="IPR027417">
    <property type="entry name" value="P-loop_NTPase"/>
</dbReference>
<dbReference type="GO" id="GO:0007266">
    <property type="term" value="P:Rho protein signal transduction"/>
    <property type="evidence" value="ECO:0007669"/>
    <property type="project" value="TreeGrafter"/>
</dbReference>
<dbReference type="EMBL" id="LUCH01001012">
    <property type="protein sequence ID" value="KAF5403845.1"/>
    <property type="molecule type" value="Genomic_DNA"/>
</dbReference>
<evidence type="ECO:0000256" key="1">
    <source>
        <dbReference type="SAM" id="MobiDB-lite"/>
    </source>
</evidence>
<feature type="compositionally biased region" description="Polar residues" evidence="1">
    <location>
        <begin position="1909"/>
        <end position="1918"/>
    </location>
</feature>
<dbReference type="CDD" id="cd00882">
    <property type="entry name" value="Ras_like_GTPase"/>
    <property type="match status" value="1"/>
</dbReference>
<dbReference type="PANTHER" id="PTHR46005:SF4">
    <property type="entry name" value="RHO GTPASE-ACTIVATING PROTEIN 190"/>
    <property type="match status" value="1"/>
</dbReference>
<reference evidence="3" key="1">
    <citation type="submission" date="2019-05" db="EMBL/GenBank/DDBJ databases">
        <title>Annotation for the trematode Paragonimus heterotremus.</title>
        <authorList>
            <person name="Choi Y.-J."/>
        </authorList>
    </citation>
    <scope>NUCLEOTIDE SEQUENCE</scope>
    <source>
        <strain evidence="3">LC</strain>
    </source>
</reference>
<sequence>MPNSSQVPHVSATKTYNISVVGPPNAGKSCICNRFALPHPDFYRQEHLSVLSTADYESEVVNCDNWLYWGCVSRQVDDFTVNFRIIEQTEFLNDSTFQPFVPGRRFSDAPLDYVQRSSVVRLSSKHKLRYICKEQLGQENIYEKEYFPSGDIEVNGFILVYDNNTHSRKPPNTRNVVQRQIKLYEFLALLVKLKKPIVLAISKCEASPQEPYEDLSLILQKYSEFRRIPLIETSAHQNVNIEQTFLTLVKLIDKPRTVKLRPLRYSDAIHIRKSEVEYASNAFKKLLSHAPPEFLESWESFMKRYSQQGDVVTFISLVGTDVARREFNQYIAHHENVTRRNNFDRVTKVLASFLPNLDAIRDKPLDEVVEYIRKQEPFALYFRDTCSDSTSDQLADTCECRARRQTKREDNRIPFDFLIQPQDQLQDSPLQLYINELVLSERRHFEQARFETSLFTRFLLDCADPTTPKESFIDETTHILPGQPISDVQHILRMVQLPDSTDERIALVYKHFQNELRVRAREDFLDLLMERTDLFVQTVQTYINQLRESTPASGQLRTSPSDSNVKSSLDDSPGSVCTVSAPKSAASVSDYHACSENLSHVFILAAPPRGVKETHLHWMDNLLSHDWRYQAMTYLPSERQTLMISHFNMLLPVSSTIPCVGIKNVKNSAPDSKVSRRYSFVQSSNSDLCSWTNLTDPRVVHSANLPASHPLHQDLCSQFCPALSWDGCVDKLLKQLAYRHLTISPRCLEPGLDHSTKLGYHSIPIHLRSVYPFADFSYRPNKPVHLCIAVACVCTDLLAAEAIIHLLACAGFSISSSLSPRHEASKVVSFDGGSSGASSHPDSTYPPLQPFIVSASWPLSTDRLPAVRFTQCSDITDGSDAAELIMANQPIPDGQVHASLMSVHRLLNHLITATDYVGPHCSNSRLAPTCTALPNLNQSACPYYHGYIFIATAPPGQKPSITSSASMTNTTVTVLDENCCIAEASKPLSHLSSFDVDNEGGDNIQTPRPSSVPLFFTHSLDDDNPLSADNKPADREKDRSLICDPPCTCCSLFEVGADCDADACSCASCCDCMAMGTSIGSHAYRDTEVDDGASRLHRFPNNLAPSSGAYRPRSWQARISAIRSALSLLPKDAPHLVLLTEQAATEHADGKPMTPTKPMIYPAPRLLYQTHCASTSSTNCSSGGAEVKSPIGDSCELDSSIVNSFKPRDHSSFDWMPTGTNILDHVINFLNNCWREPITSTGSDSLQTSPVTTSDQFAHICKPQTLPQTLEKPNLSKPTRPIFVDKVTNSKTQCVEKPTSNTPFLFAASATGRRAMQTANQALKKLSANARRQPNCNSSSVTTASAVPSIPLSSGKNCSMFTGPVDPPDTHSSLSSSSSSQTITAHSTKSFSLISTPSGSNYSNPATVIAKNLGSAVLAAVRTSTVSQPKLHASTDQNGAIGWTRGAYKINDKSNIRNFSVESTKPAPLFGLPTTAAFCKNRLRASIDRTYTIRRGLLPGSRSMRSRCSVPDCTLLSQADSYSSLSVSNRTLSSNTLVPCTPIRSKDSDSPHVIPISGSDSGDSSVDSNRPDLASPSSGDSSLVLNSVGEQSVSSQREAPDEDISFSPSSPEIVTDVVLKSQELNNSAFTSPTDFALESSNSDHLRDRPGRVPAFQSSSPLADLNQSTGYDVESIYEDLYLTWPKWGNEAEEEAREECIPVCTQTNFPNLLPQRSVSTSSEEHIYWDPIDCIGPACLERHRCAMTIQRRLVDNKLDAKQFNHDCMGKDTVMRKTDSLVTAAVVRRRRERHRSFSTPEGCTSAISVAGSSKLGSDTLQTYGCAPSLSSLVRGATNQQFIDSISSGHQYELFKPTTFVSNGSDSSGVPTTNSCCSLAVCSSSSSQRLFSAPAQSSCGTSISSPPSGMFSEGTCSDQGGRTNENPLTDVSSADLFVPRPLPRVHHHHLWHHIHCAHYYRHRTLLEKVSLDSGCCVTLTPVLSCKSESLYPPAPPINTSPRCNSSNTACDSTGHPQVFGKSGGIAFPGFKNRPLLFNSVIKAGVPNSNFDSAERYRQQVDSIRPVFIDASDFPTHPPTAHVVNFPSVVKTSQCSPSCSNTPVTSSHSQKDSKWTKRGRKRL</sequence>
<dbReference type="Pfam" id="PF16512">
    <property type="entry name" value="RhoGAP-FF1"/>
    <property type="match status" value="1"/>
</dbReference>